<keyword evidence="2" id="KW-1185">Reference proteome</keyword>
<dbReference type="KEGG" id="smam:Mal15_25850"/>
<proteinExistence type="predicted"/>
<accession>A0A5B9MCN2</accession>
<dbReference type="EMBL" id="CP036264">
    <property type="protein sequence ID" value="QEF98533.1"/>
    <property type="molecule type" value="Genomic_DNA"/>
</dbReference>
<reference evidence="1 2" key="1">
    <citation type="submission" date="2019-02" db="EMBL/GenBank/DDBJ databases">
        <title>Planctomycetal bacteria perform biofilm scaping via a novel small molecule.</title>
        <authorList>
            <person name="Jeske O."/>
            <person name="Boedeker C."/>
            <person name="Wiegand S."/>
            <person name="Breitling P."/>
            <person name="Kallscheuer N."/>
            <person name="Jogler M."/>
            <person name="Rohde M."/>
            <person name="Petersen J."/>
            <person name="Medema M.H."/>
            <person name="Surup F."/>
            <person name="Jogler C."/>
        </authorList>
    </citation>
    <scope>NUCLEOTIDE SEQUENCE [LARGE SCALE GENOMIC DNA]</scope>
    <source>
        <strain evidence="1 2">Mal15</strain>
    </source>
</reference>
<gene>
    <name evidence="1" type="ORF">Mal15_25850</name>
</gene>
<dbReference type="Proteomes" id="UP000321353">
    <property type="component" value="Chromosome"/>
</dbReference>
<name>A0A5B9MCN2_9BACT</name>
<evidence type="ECO:0000313" key="2">
    <source>
        <dbReference type="Proteomes" id="UP000321353"/>
    </source>
</evidence>
<dbReference type="AlphaFoldDB" id="A0A5B9MCN2"/>
<dbReference type="RefSeq" id="WP_147868055.1">
    <property type="nucleotide sequence ID" value="NZ_CP036264.1"/>
</dbReference>
<protein>
    <submittedName>
        <fullName evidence="1">Uncharacterized protein</fullName>
    </submittedName>
</protein>
<organism evidence="1 2">
    <name type="scientific">Stieleria maiorica</name>
    <dbReference type="NCBI Taxonomy" id="2795974"/>
    <lineage>
        <taxon>Bacteria</taxon>
        <taxon>Pseudomonadati</taxon>
        <taxon>Planctomycetota</taxon>
        <taxon>Planctomycetia</taxon>
        <taxon>Pirellulales</taxon>
        <taxon>Pirellulaceae</taxon>
        <taxon>Stieleria</taxon>
    </lineage>
</organism>
<sequence length="117" mass="12597">MDELAAQFLDAPNTEEALAWLQGGTRSQIRTLGEDESTVDSISMVEELYAAGASNVFAVDIDSYDRGANSGKLLIELTDAPTDREQVLGIVSQIAQANGFDPELDYGQQYVLQAAPN</sequence>
<evidence type="ECO:0000313" key="1">
    <source>
        <dbReference type="EMBL" id="QEF98533.1"/>
    </source>
</evidence>